<evidence type="ECO:0000256" key="4">
    <source>
        <dbReference type="ARBA" id="ARBA00022737"/>
    </source>
</evidence>
<dbReference type="EMBL" id="JAAWVQ010082895">
    <property type="protein sequence ID" value="MBN3278845.1"/>
    <property type="molecule type" value="Genomic_DNA"/>
</dbReference>
<keyword evidence="4" id="KW-0677">Repeat</keyword>
<dbReference type="Pfam" id="PF23294">
    <property type="entry name" value="BRCT_TopB1_SLF1"/>
    <property type="match status" value="1"/>
</dbReference>
<feature type="domain" description="BRCT" evidence="9">
    <location>
        <begin position="78"/>
        <end position="175"/>
    </location>
</feature>
<dbReference type="Gene3D" id="3.40.50.10190">
    <property type="entry name" value="BRCT domain"/>
    <property type="match status" value="2"/>
</dbReference>
<evidence type="ECO:0000256" key="5">
    <source>
        <dbReference type="ARBA" id="ARBA00022763"/>
    </source>
</evidence>
<dbReference type="PANTHER" id="PTHR13561:SF20">
    <property type="entry name" value="DNA TOPOISOMERASE 2-BINDING PROTEIN 1"/>
    <property type="match status" value="1"/>
</dbReference>
<evidence type="ECO:0000256" key="2">
    <source>
        <dbReference type="ARBA" id="ARBA00004300"/>
    </source>
</evidence>
<proteinExistence type="predicted"/>
<evidence type="ECO:0000256" key="8">
    <source>
        <dbReference type="ARBA" id="ARBA00023242"/>
    </source>
</evidence>
<keyword evidence="11" id="KW-1185">Reference proteome</keyword>
<keyword evidence="8" id="KW-0539">Nucleus</keyword>
<evidence type="ECO:0000256" key="6">
    <source>
        <dbReference type="ARBA" id="ARBA00023204"/>
    </source>
</evidence>
<feature type="non-terminal residue" evidence="10">
    <location>
        <position position="1"/>
    </location>
</feature>
<dbReference type="PANTHER" id="PTHR13561">
    <property type="entry name" value="DNA REPLICATION REGULATOR DPB11-RELATED"/>
    <property type="match status" value="1"/>
</dbReference>
<keyword evidence="5" id="KW-0227">DNA damage</keyword>
<name>A0ABS2XX86_POLSP</name>
<reference evidence="10" key="1">
    <citation type="journal article" date="2021" name="Cell">
        <title>Tracing the genetic footprints of vertebrate landing in non-teleost ray-finned fishes.</title>
        <authorList>
            <person name="Bi X."/>
            <person name="Wang K."/>
            <person name="Yang L."/>
            <person name="Pan H."/>
            <person name="Jiang H."/>
            <person name="Wei Q."/>
            <person name="Fang M."/>
            <person name="Yu H."/>
            <person name="Zhu C."/>
            <person name="Cai Y."/>
            <person name="He Y."/>
            <person name="Gan X."/>
            <person name="Zeng H."/>
            <person name="Yu D."/>
            <person name="Zhu Y."/>
            <person name="Jiang H."/>
            <person name="Qiu Q."/>
            <person name="Yang H."/>
            <person name="Zhang Y.E."/>
            <person name="Wang W."/>
            <person name="Zhu M."/>
            <person name="He S."/>
            <person name="Zhang G."/>
        </authorList>
    </citation>
    <scope>NUCLEOTIDE SEQUENCE</scope>
    <source>
        <strain evidence="10">Pddl_001</strain>
    </source>
</reference>
<dbReference type="PROSITE" id="PS50172">
    <property type="entry name" value="BRCT"/>
    <property type="match status" value="1"/>
</dbReference>
<gene>
    <name evidence="10" type="primary">Topbp1</name>
    <name evidence="10" type="ORF">GTO93_0003327</name>
</gene>
<keyword evidence="6" id="KW-0234">DNA repair</keyword>
<accession>A0ABS2XX86</accession>
<comment type="subcellular location">
    <subcellularLocation>
        <location evidence="2">Cytoplasm</location>
        <location evidence="2">Cytoskeleton</location>
        <location evidence="2">Microtubule organizing center</location>
        <location evidence="2">Centrosome</location>
    </subcellularLocation>
    <subcellularLocation>
        <location evidence="1">Nucleus</location>
    </subcellularLocation>
</comment>
<dbReference type="Proteomes" id="UP001166093">
    <property type="component" value="Unassembled WGS sequence"/>
</dbReference>
<keyword evidence="3" id="KW-0963">Cytoplasm</keyword>
<dbReference type="SUPFAM" id="SSF52113">
    <property type="entry name" value="BRCT domain"/>
    <property type="match status" value="1"/>
</dbReference>
<evidence type="ECO:0000313" key="11">
    <source>
        <dbReference type="Proteomes" id="UP001166093"/>
    </source>
</evidence>
<dbReference type="CDD" id="cd17728">
    <property type="entry name" value="BRCT_TopBP1_rpt8"/>
    <property type="match status" value="1"/>
</dbReference>
<organism evidence="10 11">
    <name type="scientific">Polyodon spathula</name>
    <name type="common">North American paddlefish</name>
    <name type="synonym">Squalus spathula</name>
    <dbReference type="NCBI Taxonomy" id="7913"/>
    <lineage>
        <taxon>Eukaryota</taxon>
        <taxon>Metazoa</taxon>
        <taxon>Chordata</taxon>
        <taxon>Craniata</taxon>
        <taxon>Vertebrata</taxon>
        <taxon>Euteleostomi</taxon>
        <taxon>Actinopterygii</taxon>
        <taxon>Chondrostei</taxon>
        <taxon>Acipenseriformes</taxon>
        <taxon>Polyodontidae</taxon>
        <taxon>Polyodon</taxon>
    </lineage>
</organism>
<sequence>MRNEKYLASMAAGKWILHRSYLEACRAVGHFIEEEDYEWGCSSILNVLPGINAQQRKLAVSALRWRKFLQRQRETNNSSEGAFSGWKVILNIDQARDAGFRRLLQSGGAKVFPGHSPSMYKESSHLFADFSKLKAEDPRVNVVEAAAQKVNCLKPEYIADYLMQDPPPAMENYCLPEAAQYLQNRLEPSKCITSCKRKASGDASVVKKSRIN</sequence>
<dbReference type="InterPro" id="IPR049936">
    <property type="entry name" value="TopBP1_BRCT_8"/>
</dbReference>
<evidence type="ECO:0000313" key="10">
    <source>
        <dbReference type="EMBL" id="MBN3278845.1"/>
    </source>
</evidence>
<keyword evidence="7" id="KW-0206">Cytoskeleton</keyword>
<protein>
    <submittedName>
        <fullName evidence="10">TOPB1 protein</fullName>
    </submittedName>
</protein>
<dbReference type="InterPro" id="IPR036420">
    <property type="entry name" value="BRCT_dom_sf"/>
</dbReference>
<dbReference type="InterPro" id="IPR057595">
    <property type="entry name" value="TopB1_SLF1_BRCT"/>
</dbReference>
<evidence type="ECO:0000259" key="9">
    <source>
        <dbReference type="PROSITE" id="PS50172"/>
    </source>
</evidence>
<evidence type="ECO:0000256" key="1">
    <source>
        <dbReference type="ARBA" id="ARBA00004123"/>
    </source>
</evidence>
<dbReference type="InterPro" id="IPR001357">
    <property type="entry name" value="BRCT_dom"/>
</dbReference>
<evidence type="ECO:0000256" key="7">
    <source>
        <dbReference type="ARBA" id="ARBA00023212"/>
    </source>
</evidence>
<comment type="caution">
    <text evidence="10">The sequence shown here is derived from an EMBL/GenBank/DDBJ whole genome shotgun (WGS) entry which is preliminary data.</text>
</comment>
<evidence type="ECO:0000256" key="3">
    <source>
        <dbReference type="ARBA" id="ARBA00022490"/>
    </source>
</evidence>
<feature type="non-terminal residue" evidence="10">
    <location>
        <position position="212"/>
    </location>
</feature>